<keyword evidence="2" id="KW-0677">Repeat</keyword>
<evidence type="ECO:0000256" key="1">
    <source>
        <dbReference type="ARBA" id="ARBA00022574"/>
    </source>
</evidence>
<dbReference type="Gene3D" id="2.130.10.10">
    <property type="entry name" value="YVTN repeat-like/Quinoprotein amine dehydrogenase"/>
    <property type="match status" value="1"/>
</dbReference>
<reference evidence="5 7" key="2">
    <citation type="submission" date="2018-03" db="EMBL/GenBank/DDBJ databases">
        <authorList>
            <person name="Fogelqvist J."/>
        </authorList>
    </citation>
    <scope>NUCLEOTIDE SEQUENCE [LARGE SCALE GENOMIC DNA]</scope>
</reference>
<evidence type="ECO:0000313" key="6">
    <source>
        <dbReference type="Proteomes" id="UP000039324"/>
    </source>
</evidence>
<keyword evidence="6" id="KW-1185">Reference proteome</keyword>
<reference evidence="4 6" key="1">
    <citation type="submission" date="2015-02" db="EMBL/GenBank/DDBJ databases">
        <authorList>
            <person name="Chooi Y.-H."/>
        </authorList>
    </citation>
    <scope>NUCLEOTIDE SEQUENCE [LARGE SCALE GENOMIC DNA]</scope>
    <source>
        <strain evidence="4">E3</strain>
    </source>
</reference>
<dbReference type="PROSITE" id="PS50082">
    <property type="entry name" value="WD_REPEATS_2"/>
    <property type="match status" value="1"/>
</dbReference>
<dbReference type="EMBL" id="OVEO01000016">
    <property type="protein sequence ID" value="SPR01099.1"/>
    <property type="molecule type" value="Genomic_DNA"/>
</dbReference>
<dbReference type="Pfam" id="PF00400">
    <property type="entry name" value="WD40"/>
    <property type="match status" value="3"/>
</dbReference>
<accession>A0A0G4IPJ3</accession>
<dbReference type="OMA" id="WDSTLHI"/>
<dbReference type="OrthoDB" id="10262475at2759"/>
<dbReference type="InterPro" id="IPR015943">
    <property type="entry name" value="WD40/YVTN_repeat-like_dom_sf"/>
</dbReference>
<sequence length="334" mass="36076">MAAPAVEFELRSPPTDGISAVQFGSSTDNLLVSSWDKTCRVYDAVGNRLVHAHPQASSALCAVFSAEDDSRYVCGLVDGSVVEVDIERAAPTALASHAAGAKSVVAMKQTIISGGWDRQLFVHDRRSRQSAVDRADLPGKVYVIADAGHHLLLVATSDRHVLLYDARALSAGPTQVRQSSLKHQTRAAACAPTRDHYVVSSIEGRVAVEYIDPDPAVQANKYAFKCHRGTGPDGRSCVYPVNAIAFHPVHGTFATGGDDQTVNIWDGQGRKRIRQLPPYTTSVSALAFSRHGNYLAVASSYTYSEGERDHPPDAVFIRSIDANDVLPKSKRVRD</sequence>
<dbReference type="Proteomes" id="UP000039324">
    <property type="component" value="Unassembled WGS sequence"/>
</dbReference>
<dbReference type="EMBL" id="CDSF01000078">
    <property type="protein sequence ID" value="CEO97122.1"/>
    <property type="molecule type" value="Genomic_DNA"/>
</dbReference>
<protein>
    <submittedName>
        <fullName evidence="4">Uncharacterized protein</fullName>
    </submittedName>
</protein>
<dbReference type="InterPro" id="IPR036322">
    <property type="entry name" value="WD40_repeat_dom_sf"/>
</dbReference>
<evidence type="ECO:0000256" key="2">
    <source>
        <dbReference type="ARBA" id="ARBA00022737"/>
    </source>
</evidence>
<dbReference type="Proteomes" id="UP000290189">
    <property type="component" value="Unassembled WGS sequence"/>
</dbReference>
<dbReference type="InterPro" id="IPR001680">
    <property type="entry name" value="WD40_rpt"/>
</dbReference>
<organism evidence="4 6">
    <name type="scientific">Plasmodiophora brassicae</name>
    <name type="common">Clubroot disease agent</name>
    <dbReference type="NCBI Taxonomy" id="37360"/>
    <lineage>
        <taxon>Eukaryota</taxon>
        <taxon>Sar</taxon>
        <taxon>Rhizaria</taxon>
        <taxon>Endomyxa</taxon>
        <taxon>Phytomyxea</taxon>
        <taxon>Plasmodiophorida</taxon>
        <taxon>Plasmodiophoridae</taxon>
        <taxon>Plasmodiophora</taxon>
    </lineage>
</organism>
<evidence type="ECO:0000313" key="5">
    <source>
        <dbReference type="EMBL" id="SPR01099.1"/>
    </source>
</evidence>
<feature type="repeat" description="WD" evidence="3">
    <location>
        <begin position="241"/>
        <end position="275"/>
    </location>
</feature>
<dbReference type="SMART" id="SM00320">
    <property type="entry name" value="WD40"/>
    <property type="match status" value="5"/>
</dbReference>
<keyword evidence="1 3" id="KW-0853">WD repeat</keyword>
<gene>
    <name evidence="4" type="ORF">PBRA_005726</name>
    <name evidence="5" type="ORF">PLBR_LOCUS8314</name>
</gene>
<dbReference type="PANTHER" id="PTHR10971">
    <property type="entry name" value="MRNA EXPORT FACTOR AND BUB3"/>
    <property type="match status" value="1"/>
</dbReference>
<evidence type="ECO:0000313" key="7">
    <source>
        <dbReference type="Proteomes" id="UP000290189"/>
    </source>
</evidence>
<keyword evidence="5" id="KW-0496">Mitochondrion</keyword>
<evidence type="ECO:0000256" key="3">
    <source>
        <dbReference type="PROSITE-ProRule" id="PRU00221"/>
    </source>
</evidence>
<dbReference type="SUPFAM" id="SSF50978">
    <property type="entry name" value="WD40 repeat-like"/>
    <property type="match status" value="1"/>
</dbReference>
<geneLocation type="mitochondrion" evidence="5"/>
<dbReference type="STRING" id="37360.A0A0G4IPJ3"/>
<proteinExistence type="predicted"/>
<dbReference type="AlphaFoldDB" id="A0A0G4IPJ3"/>
<evidence type="ECO:0000313" key="4">
    <source>
        <dbReference type="EMBL" id="CEO97122.1"/>
    </source>
</evidence>
<name>A0A0G4IPJ3_PLABS</name>